<dbReference type="RefSeq" id="WP_046966872.1">
    <property type="nucleotide sequence ID" value="NZ_CP017480.1"/>
</dbReference>
<dbReference type="PATRIC" id="fig|1440763.5.peg.953"/>
<proteinExistence type="predicted"/>
<evidence type="ECO:0000313" key="1">
    <source>
        <dbReference type="EMBL" id="APG03311.1"/>
    </source>
</evidence>
<keyword evidence="2" id="KW-1185">Reference proteome</keyword>
<dbReference type="KEGG" id="lrz:BJI69_04895"/>
<accession>A0A0G9HDC4</accession>
<sequence>MPVFQRLALASILGVVTLPSLGQQATPPSGVELPRVTVTADAYTESHGGYLVSGDFRTDPRMPGVVFPATALVEGDVLSIEPQYLNGNDYVVLQECASDDCSTSRIVRVWSSVEGHPIGGRNDRRILIPHENKYWIWAKRLPEISHPDCDTCATHFTSFVRLGPPMTITPNGEEVRYHRSELEAAASADPLPVTKQEHEGSTFVITFAGGSTVRIRRMHAAAP</sequence>
<dbReference type="EMBL" id="CP017480">
    <property type="protein sequence ID" value="APG03311.1"/>
    <property type="molecule type" value="Genomic_DNA"/>
</dbReference>
<dbReference type="OrthoDB" id="5949131at2"/>
<gene>
    <name evidence="1" type="ORF">BJI69_04895</name>
</gene>
<dbReference type="Proteomes" id="UP000182987">
    <property type="component" value="Chromosome"/>
</dbReference>
<name>A0A0G9HDC4_9GAMM</name>
<reference evidence="2" key="1">
    <citation type="submission" date="2016-09" db="EMBL/GenBank/DDBJ databases">
        <authorList>
            <person name="Lysoe E."/>
        </authorList>
    </citation>
    <scope>NUCLEOTIDE SEQUENCE [LARGE SCALE GENOMIC DNA]</scope>
    <source>
        <strain evidence="2">LJ96T</strain>
    </source>
</reference>
<evidence type="ECO:0000313" key="2">
    <source>
        <dbReference type="Proteomes" id="UP000182987"/>
    </source>
</evidence>
<protein>
    <submittedName>
        <fullName evidence="1">Uncharacterized protein</fullName>
    </submittedName>
</protein>
<organism evidence="1 2">
    <name type="scientific">Luteibacter rhizovicinus DSM 16549</name>
    <dbReference type="NCBI Taxonomy" id="1440763"/>
    <lineage>
        <taxon>Bacteria</taxon>
        <taxon>Pseudomonadati</taxon>
        <taxon>Pseudomonadota</taxon>
        <taxon>Gammaproteobacteria</taxon>
        <taxon>Lysobacterales</taxon>
        <taxon>Rhodanobacteraceae</taxon>
        <taxon>Luteibacter</taxon>
    </lineage>
</organism>
<dbReference type="AlphaFoldDB" id="A0A0G9HDC4"/>
<dbReference type="STRING" id="1440763.BJI69_04895"/>